<feature type="transmembrane region" description="Helical" evidence="8">
    <location>
        <begin position="165"/>
        <end position="184"/>
    </location>
</feature>
<keyword evidence="3 8" id="KW-0337">GPI-anchor biosynthesis</keyword>
<evidence type="ECO:0000256" key="3">
    <source>
        <dbReference type="ARBA" id="ARBA00022502"/>
    </source>
</evidence>
<dbReference type="Proteomes" id="UP000014500">
    <property type="component" value="Unassembled WGS sequence"/>
</dbReference>
<dbReference type="STRING" id="126957.T1JAC6"/>
<evidence type="ECO:0000256" key="7">
    <source>
        <dbReference type="ARBA" id="ARBA00023136"/>
    </source>
</evidence>
<dbReference type="GO" id="GO:0000139">
    <property type="term" value="C:Golgi membrane"/>
    <property type="evidence" value="ECO:0007669"/>
    <property type="project" value="UniProtKB-SubCell"/>
</dbReference>
<organism evidence="9 10">
    <name type="scientific">Strigamia maritima</name>
    <name type="common">European centipede</name>
    <name type="synonym">Geophilus maritimus</name>
    <dbReference type="NCBI Taxonomy" id="126957"/>
    <lineage>
        <taxon>Eukaryota</taxon>
        <taxon>Metazoa</taxon>
        <taxon>Ecdysozoa</taxon>
        <taxon>Arthropoda</taxon>
        <taxon>Myriapoda</taxon>
        <taxon>Chilopoda</taxon>
        <taxon>Pleurostigmophora</taxon>
        <taxon>Geophilomorpha</taxon>
        <taxon>Linotaeniidae</taxon>
        <taxon>Strigamia</taxon>
    </lineage>
</organism>
<keyword evidence="6 8" id="KW-1133">Transmembrane helix</keyword>
<evidence type="ECO:0000313" key="10">
    <source>
        <dbReference type="Proteomes" id="UP000014500"/>
    </source>
</evidence>
<dbReference type="EMBL" id="JH431989">
    <property type="status" value="NOT_ANNOTATED_CDS"/>
    <property type="molecule type" value="Genomic_DNA"/>
</dbReference>
<sequence length="316" mass="37699">MISVQIFLFLCVVYDVYPVFASVGDRSEIYLNCLYQCLDLNCSSTEKFAEKQQLIKKLFQWDCPAECRYDCMWSTVDWFKKTKNTIPQFYGKWPFFRLFGIQEPASTLFSILNGVAHYSHWKKFRKRIPNEHPMYYVYFTYGVVCINAWIWSTVFHTRDLHFTEIMDYISALLAVITSTFVLLVRVFDQNRGYKSALIAFFCFAFYLRHVNYLCFVKFDYGYNMTVALFFGLVNLFGSLLWYFLRKYQQPHVWKCAATAVLVNVLLLLEIVDFSAFFIFDTHSLWHLSTIPLHRLWYSFAIDDCLYLIQMKKVKRE</sequence>
<dbReference type="GO" id="GO:0006506">
    <property type="term" value="P:GPI anchor biosynthetic process"/>
    <property type="evidence" value="ECO:0007669"/>
    <property type="project" value="UniProtKB-KW"/>
</dbReference>
<evidence type="ECO:0000256" key="5">
    <source>
        <dbReference type="ARBA" id="ARBA00022729"/>
    </source>
</evidence>
<feature type="signal peptide" evidence="8">
    <location>
        <begin position="1"/>
        <end position="21"/>
    </location>
</feature>
<feature type="chain" id="PRO_5016480015" description="Post-GPI attachment to proteins factor 3" evidence="8">
    <location>
        <begin position="22"/>
        <end position="316"/>
    </location>
</feature>
<dbReference type="Pfam" id="PF04080">
    <property type="entry name" value="Per1"/>
    <property type="match status" value="1"/>
</dbReference>
<dbReference type="OMA" id="DFMIEDC"/>
<feature type="transmembrane region" description="Helical" evidence="8">
    <location>
        <begin position="135"/>
        <end position="153"/>
    </location>
</feature>
<comment type="function">
    <text evidence="8">Involved in the lipid remodeling steps of GPI-anchor maturation.</text>
</comment>
<feature type="transmembrane region" description="Helical" evidence="8">
    <location>
        <begin position="95"/>
        <end position="115"/>
    </location>
</feature>
<evidence type="ECO:0000256" key="4">
    <source>
        <dbReference type="ARBA" id="ARBA00022692"/>
    </source>
</evidence>
<dbReference type="HOGENOM" id="CLU_032917_1_1_1"/>
<proteinExistence type="inferred from homology"/>
<keyword evidence="5 8" id="KW-0732">Signal</keyword>
<keyword evidence="8" id="KW-0333">Golgi apparatus</keyword>
<evidence type="ECO:0000256" key="8">
    <source>
        <dbReference type="RuleBase" id="RU365066"/>
    </source>
</evidence>
<evidence type="ECO:0000256" key="6">
    <source>
        <dbReference type="ARBA" id="ARBA00022989"/>
    </source>
</evidence>
<feature type="transmembrane region" description="Helical" evidence="8">
    <location>
        <begin position="256"/>
        <end position="279"/>
    </location>
</feature>
<name>T1JAC6_STRMM</name>
<dbReference type="EnsemblMetazoa" id="SMAR010686-RA">
    <property type="protein sequence ID" value="SMAR010686-PA"/>
    <property type="gene ID" value="SMAR010686"/>
</dbReference>
<dbReference type="AlphaFoldDB" id="T1JAC6"/>
<dbReference type="GO" id="GO:0016788">
    <property type="term" value="F:hydrolase activity, acting on ester bonds"/>
    <property type="evidence" value="ECO:0007669"/>
    <property type="project" value="TreeGrafter"/>
</dbReference>
<dbReference type="PANTHER" id="PTHR13148:SF0">
    <property type="entry name" value="POST-GPI ATTACHMENT TO PROTEINS FACTOR 3"/>
    <property type="match status" value="1"/>
</dbReference>
<reference evidence="9" key="2">
    <citation type="submission" date="2015-02" db="UniProtKB">
        <authorList>
            <consortium name="EnsemblMetazoa"/>
        </authorList>
    </citation>
    <scope>IDENTIFICATION</scope>
</reference>
<dbReference type="eggNOG" id="KOG2970">
    <property type="taxonomic scope" value="Eukaryota"/>
</dbReference>
<protein>
    <recommendedName>
        <fullName evidence="8">Post-GPI attachment to proteins factor 3</fullName>
    </recommendedName>
</protein>
<dbReference type="InterPro" id="IPR007217">
    <property type="entry name" value="Per1-like"/>
</dbReference>
<keyword evidence="7 8" id="KW-0472">Membrane</keyword>
<keyword evidence="10" id="KW-1185">Reference proteome</keyword>
<dbReference type="GO" id="GO:0005789">
    <property type="term" value="C:endoplasmic reticulum membrane"/>
    <property type="evidence" value="ECO:0007669"/>
    <property type="project" value="TreeGrafter"/>
</dbReference>
<dbReference type="PANTHER" id="PTHR13148">
    <property type="entry name" value="PER1-RELATED"/>
    <property type="match status" value="1"/>
</dbReference>
<dbReference type="PhylomeDB" id="T1JAC6"/>
<reference evidence="10" key="1">
    <citation type="submission" date="2011-05" db="EMBL/GenBank/DDBJ databases">
        <authorList>
            <person name="Richards S.R."/>
            <person name="Qu J."/>
            <person name="Jiang H."/>
            <person name="Jhangiani S.N."/>
            <person name="Agravi P."/>
            <person name="Goodspeed R."/>
            <person name="Gross S."/>
            <person name="Mandapat C."/>
            <person name="Jackson L."/>
            <person name="Mathew T."/>
            <person name="Pu L."/>
            <person name="Thornton R."/>
            <person name="Saada N."/>
            <person name="Wilczek-Boney K.B."/>
            <person name="Lee S."/>
            <person name="Kovar C."/>
            <person name="Wu Y."/>
            <person name="Scherer S.E."/>
            <person name="Worley K.C."/>
            <person name="Muzny D.M."/>
            <person name="Gibbs R."/>
        </authorList>
    </citation>
    <scope>NUCLEOTIDE SEQUENCE</scope>
    <source>
        <strain evidence="10">Brora</strain>
    </source>
</reference>
<evidence type="ECO:0000256" key="2">
    <source>
        <dbReference type="ARBA" id="ARBA00006387"/>
    </source>
</evidence>
<comment type="caution">
    <text evidence="8">Lacks conserved residue(s) required for the propagation of feature annotation.</text>
</comment>
<comment type="similarity">
    <text evidence="2 8">Belongs to the PGAP3 family.</text>
</comment>
<evidence type="ECO:0000256" key="1">
    <source>
        <dbReference type="ARBA" id="ARBA00004127"/>
    </source>
</evidence>
<comment type="subcellular location">
    <subcellularLocation>
        <location evidence="1">Endomembrane system</location>
        <topology evidence="1">Multi-pass membrane protein</topology>
    </subcellularLocation>
    <subcellularLocation>
        <location evidence="8">Golgi apparatus membrane</location>
        <topology evidence="8">Multi-pass membrane protein</topology>
    </subcellularLocation>
</comment>
<keyword evidence="4 8" id="KW-0812">Transmembrane</keyword>
<accession>T1JAC6</accession>
<feature type="transmembrane region" description="Helical" evidence="8">
    <location>
        <begin position="196"/>
        <end position="218"/>
    </location>
</feature>
<evidence type="ECO:0000313" key="9">
    <source>
        <dbReference type="EnsemblMetazoa" id="SMAR010686-PA"/>
    </source>
</evidence>
<feature type="transmembrane region" description="Helical" evidence="8">
    <location>
        <begin position="224"/>
        <end position="244"/>
    </location>
</feature>